<feature type="domain" description="Icosahedral viral capsid protein S" evidence="8">
    <location>
        <begin position="47"/>
        <end position="261"/>
    </location>
</feature>
<reference evidence="9" key="1">
    <citation type="submission" date="2017-08" db="EMBL/GenBank/DDBJ databases">
        <title>Surveys for common bean viruses in Tanzania using next generation and Sanger sequencing techniques.</title>
        <authorList>
            <person name="Mbanzibwa D.R."/>
            <person name="Mwaipopo B."/>
            <person name="Mark D."/>
        </authorList>
    </citation>
    <scope>NUCLEOTIDE SEQUENCE</scope>
    <source>
        <strain evidence="9">HXH-1 southern zone pooled RNA inserts 21-24</strain>
    </source>
</reference>
<dbReference type="Pfam" id="PF00729">
    <property type="entry name" value="Viral_coat"/>
    <property type="match status" value="1"/>
</dbReference>
<evidence type="ECO:0000313" key="9">
    <source>
        <dbReference type="EMBL" id="AWW05904.1"/>
    </source>
</evidence>
<evidence type="ECO:0000256" key="1">
    <source>
        <dbReference type="ARBA" id="ARBA00004328"/>
    </source>
</evidence>
<keyword evidence="6" id="KW-1142">T=3 icosahedral capsid protein</keyword>
<keyword evidence="4 9" id="KW-0167">Capsid protein</keyword>
<feature type="region of interest" description="Disordered" evidence="7">
    <location>
        <begin position="14"/>
        <end position="45"/>
    </location>
</feature>
<organism evidence="9">
    <name type="scientific">Southern bean mosaic virus</name>
    <dbReference type="NCBI Taxonomy" id="12139"/>
    <lineage>
        <taxon>Viruses</taxon>
        <taxon>Riboviria</taxon>
        <taxon>Orthornavirae</taxon>
        <taxon>Pisuviricota</taxon>
        <taxon>Pisoniviricetes</taxon>
        <taxon>Sobelivirales</taxon>
        <taxon>Solemoviridae</taxon>
        <taxon>Sobemovirus</taxon>
        <taxon>Sobemovirus SBMV</taxon>
    </lineage>
</organism>
<dbReference type="GO" id="GO:0005198">
    <property type="term" value="F:structural molecule activity"/>
    <property type="evidence" value="ECO:0007669"/>
    <property type="project" value="InterPro"/>
</dbReference>
<evidence type="ECO:0000256" key="7">
    <source>
        <dbReference type="SAM" id="MobiDB-lite"/>
    </source>
</evidence>
<accession>A0A5A4K4T6</accession>
<dbReference type="GO" id="GO:0039617">
    <property type="term" value="C:T=3 icosahedral viral capsid"/>
    <property type="evidence" value="ECO:0007669"/>
    <property type="project" value="UniProtKB-KW"/>
</dbReference>
<keyword evidence="5" id="KW-0946">Virion</keyword>
<dbReference type="PROSITE" id="PS00555">
    <property type="entry name" value="ICOSAH_VIR_COAT_S"/>
    <property type="match status" value="1"/>
</dbReference>
<protein>
    <recommendedName>
        <fullName evidence="3">Capsid protein</fullName>
    </recommendedName>
</protein>
<evidence type="ECO:0000256" key="4">
    <source>
        <dbReference type="ARBA" id="ARBA00022561"/>
    </source>
</evidence>
<name>A0A5A4K4T6_9VIRU</name>
<dbReference type="PRINTS" id="PR00233">
    <property type="entry name" value="ICOSAHEDRAL"/>
</dbReference>
<proteinExistence type="inferred from homology"/>
<comment type="subcellular location">
    <subcellularLocation>
        <location evidence="1">Virion</location>
    </subcellularLocation>
</comment>
<evidence type="ECO:0000259" key="8">
    <source>
        <dbReference type="Pfam" id="PF00729"/>
    </source>
</evidence>
<dbReference type="InterPro" id="IPR000937">
    <property type="entry name" value="Capsid_prot_S-dom_vir"/>
</dbReference>
<evidence type="ECO:0000256" key="6">
    <source>
        <dbReference type="ARBA" id="ARBA00023060"/>
    </source>
</evidence>
<dbReference type="SUPFAM" id="SSF88633">
    <property type="entry name" value="Positive stranded ssRNA viruses"/>
    <property type="match status" value="1"/>
</dbReference>
<dbReference type="InterPro" id="IPR029053">
    <property type="entry name" value="Viral_coat"/>
</dbReference>
<evidence type="ECO:0000256" key="3">
    <source>
        <dbReference type="ARBA" id="ARBA00018091"/>
    </source>
</evidence>
<comment type="similarity">
    <text evidence="2">Belongs to the icosahedral plant coat protein family.</text>
</comment>
<dbReference type="Gene3D" id="2.60.120.20">
    <property type="match status" value="1"/>
</dbReference>
<evidence type="ECO:0000256" key="5">
    <source>
        <dbReference type="ARBA" id="ARBA00022844"/>
    </source>
</evidence>
<sequence>MAKRLTKQQLAKAIANTLETPATQSRRPRNRRRRRSAARQPQSIQAGVSMAPIAQGAMVRLREPSLRTAGGVTVLTHSELSTELAVTNAIVVSSELVMPFTMGTWLRGVAANWSKYSLVSVRYTYLPSCPSTTAGSVHMGFQYDMADTLPVSVNQLSNLRGYVSGQVWSGSSGLCYINGTKCSDTANAITTTLDVAKLGKKWYPFKTSTDFTAAVGVNVNIATPLVPARLVIAMLDGSSSTAVSTGRLYVSYTVQLIEPTALALNN</sequence>
<dbReference type="EMBL" id="MF784807">
    <property type="protein sequence ID" value="AWW05904.1"/>
    <property type="molecule type" value="Genomic_RNA"/>
</dbReference>
<evidence type="ECO:0000256" key="2">
    <source>
        <dbReference type="ARBA" id="ARBA00007446"/>
    </source>
</evidence>
<feature type="compositionally biased region" description="Basic residues" evidence="7">
    <location>
        <begin position="26"/>
        <end position="37"/>
    </location>
</feature>